<evidence type="ECO:0000313" key="1">
    <source>
        <dbReference type="EMBL" id="CAB4619259.1"/>
    </source>
</evidence>
<accession>A0A6J6I5X0</accession>
<gene>
    <name evidence="1" type="ORF">UFOPK1827_01851</name>
</gene>
<name>A0A6J6I5X0_9ZZZZ</name>
<proteinExistence type="predicted"/>
<reference evidence="1" key="1">
    <citation type="submission" date="2020-05" db="EMBL/GenBank/DDBJ databases">
        <authorList>
            <person name="Chiriac C."/>
            <person name="Salcher M."/>
            <person name="Ghai R."/>
            <person name="Kavagutti S V."/>
        </authorList>
    </citation>
    <scope>NUCLEOTIDE SEQUENCE</scope>
</reference>
<sequence>MSLAITAAFMGLRAKATAMPVIKSTLSVAAAPNVSGRNGSWEISTETTPSNPASSARHIAAAASARFPWMIASVFMAPF</sequence>
<organism evidence="1">
    <name type="scientific">freshwater metagenome</name>
    <dbReference type="NCBI Taxonomy" id="449393"/>
    <lineage>
        <taxon>unclassified sequences</taxon>
        <taxon>metagenomes</taxon>
        <taxon>ecological metagenomes</taxon>
    </lineage>
</organism>
<dbReference type="EMBL" id="CAEZUO010000134">
    <property type="protein sequence ID" value="CAB4619259.1"/>
    <property type="molecule type" value="Genomic_DNA"/>
</dbReference>
<protein>
    <submittedName>
        <fullName evidence="1">Unannotated protein</fullName>
    </submittedName>
</protein>
<dbReference type="AlphaFoldDB" id="A0A6J6I5X0"/>